<evidence type="ECO:0000259" key="1">
    <source>
        <dbReference type="Pfam" id="PF03358"/>
    </source>
</evidence>
<accession>A0ABZ2KZB7</accession>
<keyword evidence="3" id="KW-1185">Reference proteome</keyword>
<dbReference type="InterPro" id="IPR050712">
    <property type="entry name" value="NAD(P)H-dep_reductase"/>
</dbReference>
<dbReference type="PANTHER" id="PTHR30543:SF21">
    <property type="entry name" value="NAD(P)H-DEPENDENT FMN REDUCTASE LOT6"/>
    <property type="match status" value="1"/>
</dbReference>
<feature type="domain" description="NADPH-dependent FMN reductase-like" evidence="1">
    <location>
        <begin position="7"/>
        <end position="150"/>
    </location>
</feature>
<organism evidence="2 3">
    <name type="scientific">Pendulispora rubella</name>
    <dbReference type="NCBI Taxonomy" id="2741070"/>
    <lineage>
        <taxon>Bacteria</taxon>
        <taxon>Pseudomonadati</taxon>
        <taxon>Myxococcota</taxon>
        <taxon>Myxococcia</taxon>
        <taxon>Myxococcales</taxon>
        <taxon>Sorangiineae</taxon>
        <taxon>Pendulisporaceae</taxon>
        <taxon>Pendulispora</taxon>
    </lineage>
</organism>
<dbReference type="InterPro" id="IPR029039">
    <property type="entry name" value="Flavoprotein-like_sf"/>
</dbReference>
<dbReference type="Pfam" id="PF03358">
    <property type="entry name" value="FMN_red"/>
    <property type="match status" value="1"/>
</dbReference>
<dbReference type="PANTHER" id="PTHR30543">
    <property type="entry name" value="CHROMATE REDUCTASE"/>
    <property type="match status" value="1"/>
</dbReference>
<dbReference type="RefSeq" id="WP_394833060.1">
    <property type="nucleotide sequence ID" value="NZ_CP089929.1"/>
</dbReference>
<dbReference type="SUPFAM" id="SSF52218">
    <property type="entry name" value="Flavoproteins"/>
    <property type="match status" value="1"/>
</dbReference>
<dbReference type="InterPro" id="IPR005025">
    <property type="entry name" value="FMN_Rdtase-like_dom"/>
</dbReference>
<dbReference type="EMBL" id="CP089983">
    <property type="protein sequence ID" value="WXB03430.1"/>
    <property type="molecule type" value="Genomic_DNA"/>
</dbReference>
<sequence length="192" mass="21439">MTVIPLRIVVIIASTREGRFATVVANWLIEYVNARAGIEVDVIDLVDHPLPLGLSRNPEPAVAKALAELGDRLIRADGFIVLTPEYNHSFPAPLKNFIDWHYTQWRAKPVAFVSYGGLSGGLRAVEQLRLVFAELHAVTVRDTLSFHNSWKQFGIEQPLPAEVPAAAKVLLDQLHWWADALRTAREKSPYLA</sequence>
<reference evidence="2" key="1">
    <citation type="submission" date="2021-12" db="EMBL/GenBank/DDBJ databases">
        <title>Discovery of the Pendulisporaceae a myxobacterial family with distinct sporulation behavior and unique specialized metabolism.</title>
        <authorList>
            <person name="Garcia R."/>
            <person name="Popoff A."/>
            <person name="Bader C.D."/>
            <person name="Loehr J."/>
            <person name="Walesch S."/>
            <person name="Walt C."/>
            <person name="Boldt J."/>
            <person name="Bunk B."/>
            <person name="Haeckl F.J.F.P.J."/>
            <person name="Gunesch A.P."/>
            <person name="Birkelbach J."/>
            <person name="Nuebel U."/>
            <person name="Pietschmann T."/>
            <person name="Bach T."/>
            <person name="Mueller R."/>
        </authorList>
    </citation>
    <scope>NUCLEOTIDE SEQUENCE</scope>
    <source>
        <strain evidence="2">MSr11367</strain>
    </source>
</reference>
<evidence type="ECO:0000313" key="2">
    <source>
        <dbReference type="EMBL" id="WXB03430.1"/>
    </source>
</evidence>
<protein>
    <submittedName>
        <fullName evidence="2">NAD(P)H-dependent oxidoreductase</fullName>
    </submittedName>
</protein>
<gene>
    <name evidence="2" type="ORF">LVJ94_41815</name>
</gene>
<evidence type="ECO:0000313" key="3">
    <source>
        <dbReference type="Proteomes" id="UP001374803"/>
    </source>
</evidence>
<dbReference type="Proteomes" id="UP001374803">
    <property type="component" value="Chromosome"/>
</dbReference>
<dbReference type="Gene3D" id="3.40.50.360">
    <property type="match status" value="1"/>
</dbReference>
<proteinExistence type="predicted"/>
<name>A0ABZ2KZB7_9BACT</name>